<dbReference type="InterPro" id="IPR022742">
    <property type="entry name" value="Hydrolase_4"/>
</dbReference>
<dbReference type="Gene3D" id="3.40.50.1820">
    <property type="entry name" value="alpha/beta hydrolase"/>
    <property type="match status" value="1"/>
</dbReference>
<dbReference type="AlphaFoldDB" id="A0AAU9I7L5"/>
<protein>
    <recommendedName>
        <fullName evidence="1">Serine aminopeptidase S33 domain-containing protein</fullName>
    </recommendedName>
</protein>
<dbReference type="InterPro" id="IPR051044">
    <property type="entry name" value="MAG_DAG_Lipase"/>
</dbReference>
<dbReference type="InterPro" id="IPR000073">
    <property type="entry name" value="AB_hydrolase_1"/>
</dbReference>
<reference evidence="2" key="1">
    <citation type="submission" date="2021-09" db="EMBL/GenBank/DDBJ databases">
        <authorList>
            <consortium name="AG Swart"/>
            <person name="Singh M."/>
            <person name="Singh A."/>
            <person name="Seah K."/>
            <person name="Emmerich C."/>
        </authorList>
    </citation>
    <scope>NUCLEOTIDE SEQUENCE</scope>
    <source>
        <strain evidence="2">ATCC30299</strain>
    </source>
</reference>
<accession>A0AAU9I7L5</accession>
<evidence type="ECO:0000313" key="3">
    <source>
        <dbReference type="Proteomes" id="UP001162131"/>
    </source>
</evidence>
<dbReference type="PANTHER" id="PTHR11614">
    <property type="entry name" value="PHOSPHOLIPASE-RELATED"/>
    <property type="match status" value="1"/>
</dbReference>
<dbReference type="InterPro" id="IPR029058">
    <property type="entry name" value="AB_hydrolase_fold"/>
</dbReference>
<gene>
    <name evidence="2" type="ORF">BSTOLATCC_MIC2806</name>
</gene>
<comment type="caution">
    <text evidence="2">The sequence shown here is derived from an EMBL/GenBank/DDBJ whole genome shotgun (WGS) entry which is preliminary data.</text>
</comment>
<keyword evidence="3" id="KW-1185">Reference proteome</keyword>
<dbReference type="Pfam" id="PF12146">
    <property type="entry name" value="Hydrolase_4"/>
    <property type="match status" value="1"/>
</dbReference>
<organism evidence="2 3">
    <name type="scientific">Blepharisma stoltei</name>
    <dbReference type="NCBI Taxonomy" id="1481888"/>
    <lineage>
        <taxon>Eukaryota</taxon>
        <taxon>Sar</taxon>
        <taxon>Alveolata</taxon>
        <taxon>Ciliophora</taxon>
        <taxon>Postciliodesmatophora</taxon>
        <taxon>Heterotrichea</taxon>
        <taxon>Heterotrichida</taxon>
        <taxon>Blepharismidae</taxon>
        <taxon>Blepharisma</taxon>
    </lineage>
</organism>
<name>A0AAU9I7L5_9CILI</name>
<feature type="domain" description="Serine aminopeptidase S33" evidence="1">
    <location>
        <begin position="49"/>
        <end position="285"/>
    </location>
</feature>
<dbReference type="EMBL" id="CAJZBQ010000003">
    <property type="protein sequence ID" value="CAG9311104.1"/>
    <property type="molecule type" value="Genomic_DNA"/>
</dbReference>
<evidence type="ECO:0000259" key="1">
    <source>
        <dbReference type="Pfam" id="PF12146"/>
    </source>
</evidence>
<sequence>MANQEWWQKYQGLILSAGIFYESENWMPITQKSDRAYGDLVTYRFHVSEPKALVFIFHGSFSAASYHTYLASRLYQDGFAVFAIDQLGHGKSSGPRGLILDLEATYTSHIEYIEKVRALYPENPPIFLAGESLGGTIALSIALKIPNLIKGLILYAPGISNGPKLSSCNIKIMRFLTWCKPSITIPKMSSDLFSRNPAHGSWWDDNPDCYSGAIEMRSILTMVDALNKLSRQLYGLTTPFIYFQGGKDQSCDPGHARDFVSSCAVENKEFVFYEEMYHAIGNEPEFPEIVDKTLRWMNDRI</sequence>
<evidence type="ECO:0000313" key="2">
    <source>
        <dbReference type="EMBL" id="CAG9311104.1"/>
    </source>
</evidence>
<dbReference type="PRINTS" id="PR00111">
    <property type="entry name" value="ABHYDROLASE"/>
</dbReference>
<dbReference type="Proteomes" id="UP001162131">
    <property type="component" value="Unassembled WGS sequence"/>
</dbReference>
<proteinExistence type="predicted"/>
<dbReference type="SUPFAM" id="SSF53474">
    <property type="entry name" value="alpha/beta-Hydrolases"/>
    <property type="match status" value="1"/>
</dbReference>